<protein>
    <submittedName>
        <fullName evidence="1">Uncharacterized protein</fullName>
    </submittedName>
</protein>
<evidence type="ECO:0000313" key="1">
    <source>
        <dbReference type="EMBL" id="JAH38157.1"/>
    </source>
</evidence>
<sequence length="46" mass="5384">MYIYFWICKHEHLFIVHIHNLPDIKPTSGSSLISLYICGDAIEFSM</sequence>
<reference evidence="1" key="1">
    <citation type="submission" date="2014-11" db="EMBL/GenBank/DDBJ databases">
        <authorList>
            <person name="Amaro Gonzalez C."/>
        </authorList>
    </citation>
    <scope>NUCLEOTIDE SEQUENCE</scope>
</reference>
<dbReference type="AlphaFoldDB" id="A0A0E9SA98"/>
<organism evidence="1">
    <name type="scientific">Anguilla anguilla</name>
    <name type="common">European freshwater eel</name>
    <name type="synonym">Muraena anguilla</name>
    <dbReference type="NCBI Taxonomy" id="7936"/>
    <lineage>
        <taxon>Eukaryota</taxon>
        <taxon>Metazoa</taxon>
        <taxon>Chordata</taxon>
        <taxon>Craniata</taxon>
        <taxon>Vertebrata</taxon>
        <taxon>Euteleostomi</taxon>
        <taxon>Actinopterygii</taxon>
        <taxon>Neopterygii</taxon>
        <taxon>Teleostei</taxon>
        <taxon>Anguilliformes</taxon>
        <taxon>Anguillidae</taxon>
        <taxon>Anguilla</taxon>
    </lineage>
</organism>
<reference evidence="1" key="2">
    <citation type="journal article" date="2015" name="Fish Shellfish Immunol.">
        <title>Early steps in the European eel (Anguilla anguilla)-Vibrio vulnificus interaction in the gills: Role of the RtxA13 toxin.</title>
        <authorList>
            <person name="Callol A."/>
            <person name="Pajuelo D."/>
            <person name="Ebbesson L."/>
            <person name="Teles M."/>
            <person name="MacKenzie S."/>
            <person name="Amaro C."/>
        </authorList>
    </citation>
    <scope>NUCLEOTIDE SEQUENCE</scope>
</reference>
<accession>A0A0E9SA98</accession>
<dbReference type="EMBL" id="GBXM01070420">
    <property type="protein sequence ID" value="JAH38157.1"/>
    <property type="molecule type" value="Transcribed_RNA"/>
</dbReference>
<name>A0A0E9SA98_ANGAN</name>
<proteinExistence type="predicted"/>